<protein>
    <submittedName>
        <fullName evidence="1">Uncharacterized protein</fullName>
    </submittedName>
</protein>
<accession>A0AAW1TZR8</accession>
<dbReference type="AlphaFoldDB" id="A0AAW1TZR8"/>
<keyword evidence="2" id="KW-1185">Reference proteome</keyword>
<name>A0AAW1TZR8_9CUCU</name>
<gene>
    <name evidence="1" type="ORF">WA026_023159</name>
</gene>
<proteinExistence type="predicted"/>
<sequence length="118" mass="13569">MNKQKPFEPVAITQAVIKCIKFVEIPGIPEWRARYRSKWRYIPNVISESEKFRRKNSQLGTCCGLKRKYPNGFFPVTISEVHRNASVADSAGFDVLYIKNVKLARFGGLNGPFRVFDE</sequence>
<dbReference type="EMBL" id="JARQZJ010000022">
    <property type="protein sequence ID" value="KAK9873602.1"/>
    <property type="molecule type" value="Genomic_DNA"/>
</dbReference>
<evidence type="ECO:0000313" key="2">
    <source>
        <dbReference type="Proteomes" id="UP001431783"/>
    </source>
</evidence>
<comment type="caution">
    <text evidence="1">The sequence shown here is derived from an EMBL/GenBank/DDBJ whole genome shotgun (WGS) entry which is preliminary data.</text>
</comment>
<reference evidence="1 2" key="1">
    <citation type="submission" date="2023-03" db="EMBL/GenBank/DDBJ databases">
        <title>Genome insight into feeding habits of ladybird beetles.</title>
        <authorList>
            <person name="Li H.-S."/>
            <person name="Huang Y.-H."/>
            <person name="Pang H."/>
        </authorList>
    </citation>
    <scope>NUCLEOTIDE SEQUENCE [LARGE SCALE GENOMIC DNA]</scope>
    <source>
        <strain evidence="1">SYSU_2023b</strain>
        <tissue evidence="1">Whole body</tissue>
    </source>
</reference>
<dbReference type="Proteomes" id="UP001431783">
    <property type="component" value="Unassembled WGS sequence"/>
</dbReference>
<organism evidence="1 2">
    <name type="scientific">Henosepilachna vigintioctopunctata</name>
    <dbReference type="NCBI Taxonomy" id="420089"/>
    <lineage>
        <taxon>Eukaryota</taxon>
        <taxon>Metazoa</taxon>
        <taxon>Ecdysozoa</taxon>
        <taxon>Arthropoda</taxon>
        <taxon>Hexapoda</taxon>
        <taxon>Insecta</taxon>
        <taxon>Pterygota</taxon>
        <taxon>Neoptera</taxon>
        <taxon>Endopterygota</taxon>
        <taxon>Coleoptera</taxon>
        <taxon>Polyphaga</taxon>
        <taxon>Cucujiformia</taxon>
        <taxon>Coccinelloidea</taxon>
        <taxon>Coccinellidae</taxon>
        <taxon>Epilachninae</taxon>
        <taxon>Epilachnini</taxon>
        <taxon>Henosepilachna</taxon>
    </lineage>
</organism>
<evidence type="ECO:0000313" key="1">
    <source>
        <dbReference type="EMBL" id="KAK9873602.1"/>
    </source>
</evidence>